<keyword evidence="15 16" id="KW-0469">Meiosis</keyword>
<dbReference type="Proteomes" id="UP000887575">
    <property type="component" value="Unassembled WGS sequence"/>
</dbReference>
<evidence type="ECO:0000256" key="2">
    <source>
        <dbReference type="ARBA" id="ARBA00004123"/>
    </source>
</evidence>
<feature type="domain" description="Mre11 DNA-binding" evidence="20">
    <location>
        <begin position="348"/>
        <end position="519"/>
    </location>
</feature>
<keyword evidence="9 16" id="KW-0227">DNA damage</keyword>
<evidence type="ECO:0000256" key="1">
    <source>
        <dbReference type="ARBA" id="ARBA00001936"/>
    </source>
</evidence>
<dbReference type="PANTHER" id="PTHR10139:SF1">
    <property type="entry name" value="DOUBLE-STRAND BREAK REPAIR PROTEIN MRE11"/>
    <property type="match status" value="1"/>
</dbReference>
<evidence type="ECO:0000256" key="5">
    <source>
        <dbReference type="ARBA" id="ARBA00022454"/>
    </source>
</evidence>
<evidence type="ECO:0000256" key="11">
    <source>
        <dbReference type="ARBA" id="ARBA00022839"/>
    </source>
</evidence>
<keyword evidence="10 16" id="KW-0378">Hydrolase</keyword>
<comment type="subcellular location">
    <subcellularLocation>
        <location evidence="3">Chromosome</location>
    </subcellularLocation>
    <subcellularLocation>
        <location evidence="2 16">Nucleus</location>
    </subcellularLocation>
</comment>
<comment type="cofactor">
    <cofactor evidence="1 16">
        <name>Mn(2+)</name>
        <dbReference type="ChEBI" id="CHEBI:29035"/>
    </cofactor>
</comment>
<dbReference type="PANTHER" id="PTHR10139">
    <property type="entry name" value="DOUBLE-STRAND BREAK REPAIR PROTEIN MRE11"/>
    <property type="match status" value="1"/>
</dbReference>
<dbReference type="InterPro" id="IPR003701">
    <property type="entry name" value="Mre11"/>
</dbReference>
<keyword evidence="14 16" id="KW-0539">Nucleus</keyword>
<organism evidence="21 22">
    <name type="scientific">Mesorhabditis belari</name>
    <dbReference type="NCBI Taxonomy" id="2138241"/>
    <lineage>
        <taxon>Eukaryota</taxon>
        <taxon>Metazoa</taxon>
        <taxon>Ecdysozoa</taxon>
        <taxon>Nematoda</taxon>
        <taxon>Chromadorea</taxon>
        <taxon>Rhabditida</taxon>
        <taxon>Rhabditina</taxon>
        <taxon>Rhabditomorpha</taxon>
        <taxon>Rhabditoidea</taxon>
        <taxon>Rhabditidae</taxon>
        <taxon>Mesorhabditinae</taxon>
        <taxon>Mesorhabditis</taxon>
    </lineage>
</organism>
<dbReference type="GO" id="GO:0030145">
    <property type="term" value="F:manganese ion binding"/>
    <property type="evidence" value="ECO:0007669"/>
    <property type="project" value="UniProtKB-UniRule"/>
</dbReference>
<evidence type="ECO:0000256" key="12">
    <source>
        <dbReference type="ARBA" id="ARBA00023204"/>
    </source>
</evidence>
<comment type="similarity">
    <text evidence="4 16 18">Belongs to the MRE11/RAD32 family.</text>
</comment>
<dbReference type="GO" id="GO:0097552">
    <property type="term" value="P:mitochondrial double-strand break repair via homologous recombination"/>
    <property type="evidence" value="ECO:0007669"/>
    <property type="project" value="TreeGrafter"/>
</dbReference>
<dbReference type="Gene3D" id="3.60.21.10">
    <property type="match status" value="1"/>
</dbReference>
<feature type="region of interest" description="Disordered" evidence="19">
    <location>
        <begin position="602"/>
        <end position="624"/>
    </location>
</feature>
<evidence type="ECO:0000256" key="8">
    <source>
        <dbReference type="ARBA" id="ARBA00022759"/>
    </source>
</evidence>
<keyword evidence="12 16" id="KW-0234">DNA repair</keyword>
<dbReference type="GO" id="GO:0035861">
    <property type="term" value="C:site of double-strand break"/>
    <property type="evidence" value="ECO:0007669"/>
    <property type="project" value="TreeGrafter"/>
</dbReference>
<dbReference type="GO" id="GO:0006303">
    <property type="term" value="P:double-strand break repair via nonhomologous end joining"/>
    <property type="evidence" value="ECO:0007669"/>
    <property type="project" value="TreeGrafter"/>
</dbReference>
<dbReference type="GO" id="GO:0000723">
    <property type="term" value="P:telomere maintenance"/>
    <property type="evidence" value="ECO:0007669"/>
    <property type="project" value="TreeGrafter"/>
</dbReference>
<evidence type="ECO:0000256" key="17">
    <source>
        <dbReference type="PIRSR" id="PIRSR000882-1"/>
    </source>
</evidence>
<dbReference type="InterPro" id="IPR041796">
    <property type="entry name" value="Mre11_N"/>
</dbReference>
<dbReference type="CDD" id="cd00840">
    <property type="entry name" value="MPP_Mre11_N"/>
    <property type="match status" value="1"/>
</dbReference>
<evidence type="ECO:0000259" key="20">
    <source>
        <dbReference type="SMART" id="SM01347"/>
    </source>
</evidence>
<dbReference type="WBParaSite" id="MBELARI_LOCUS5749">
    <property type="protein sequence ID" value="MBELARI_LOCUS5749"/>
    <property type="gene ID" value="MBELARI_LOCUS5749"/>
</dbReference>
<accession>A0AAF3JA19</accession>
<dbReference type="GO" id="GO:0000014">
    <property type="term" value="F:single-stranded DNA endodeoxyribonuclease activity"/>
    <property type="evidence" value="ECO:0007669"/>
    <property type="project" value="TreeGrafter"/>
</dbReference>
<dbReference type="PIRSF" id="PIRSF000882">
    <property type="entry name" value="DSB_repair_MRE11"/>
    <property type="match status" value="1"/>
</dbReference>
<dbReference type="AlphaFoldDB" id="A0AAF3JA19"/>
<name>A0AAF3JA19_9BILA</name>
<dbReference type="SUPFAM" id="SSF56300">
    <property type="entry name" value="Metallo-dependent phosphatases"/>
    <property type="match status" value="1"/>
</dbReference>
<evidence type="ECO:0000256" key="9">
    <source>
        <dbReference type="ARBA" id="ARBA00022763"/>
    </source>
</evidence>
<evidence type="ECO:0000256" key="14">
    <source>
        <dbReference type="ARBA" id="ARBA00023242"/>
    </source>
</evidence>
<comment type="function">
    <text evidence="16">Core component of the MRN complex, which plays a central role in double-strand break (DSB) repair, DNA recombination, maintenance of telomere integrity and meiosis. The MRN complex is involved in the repair of DNA double-strand breaks (DSBs) via homologous recombination (HR), an error-free mechanism which primarily occurs during S and G2 phases. The complex (1) mediates the end resection of damaged DNA, which generates proper single-stranded DNA, a key initial steps in HR, and is (2) required for the recruitment of other repair factors and efficient activation of ATM and ATR upon DNA damage. Within the MRN complex, MRE11 possesses both single-strand endonuclease activity and double-strand-specific 3'-5' exonuclease activity. MRE11 first endonucleolytically cleaves the 5' strand at DNA DSB ends to prevent non-homologous end joining (NHEJ) and licence HR. It then generates a single-stranded DNA gap via 3' to 5' exonucleolytic degradation, which is required for single-strand invasion and recombination.</text>
</comment>
<dbReference type="GO" id="GO:0000724">
    <property type="term" value="P:double-strand break repair via homologous recombination"/>
    <property type="evidence" value="ECO:0007669"/>
    <property type="project" value="TreeGrafter"/>
</dbReference>
<keyword evidence="5" id="KW-0158">Chromosome</keyword>
<dbReference type="GO" id="GO:0031573">
    <property type="term" value="P:mitotic intra-S DNA damage checkpoint signaling"/>
    <property type="evidence" value="ECO:0007669"/>
    <property type="project" value="TreeGrafter"/>
</dbReference>
<dbReference type="InterPro" id="IPR038487">
    <property type="entry name" value="Mre11_capping_dom"/>
</dbReference>
<dbReference type="GO" id="GO:0008296">
    <property type="term" value="F:3'-5'-DNA exonuclease activity"/>
    <property type="evidence" value="ECO:0007669"/>
    <property type="project" value="InterPro"/>
</dbReference>
<keyword evidence="11 16" id="KW-0269">Exonuclease</keyword>
<protein>
    <recommendedName>
        <fullName evidence="16">Double-strand break repair protein</fullName>
    </recommendedName>
</protein>
<feature type="active site" description="Proton donor" evidence="17">
    <location>
        <position position="174"/>
    </location>
</feature>
<proteinExistence type="inferred from homology"/>
<evidence type="ECO:0000256" key="16">
    <source>
        <dbReference type="PIRNR" id="PIRNR000882"/>
    </source>
</evidence>
<dbReference type="Gene3D" id="3.30.110.110">
    <property type="entry name" value="Mre11, capping domain"/>
    <property type="match status" value="1"/>
</dbReference>
<dbReference type="GO" id="GO:0030870">
    <property type="term" value="C:Mre11 complex"/>
    <property type="evidence" value="ECO:0007669"/>
    <property type="project" value="UniProtKB-UniRule"/>
</dbReference>
<keyword evidence="8 16" id="KW-0255">Endonuclease</keyword>
<evidence type="ECO:0000256" key="19">
    <source>
        <dbReference type="SAM" id="MobiDB-lite"/>
    </source>
</evidence>
<dbReference type="NCBIfam" id="TIGR00583">
    <property type="entry name" value="mre11"/>
    <property type="match status" value="1"/>
</dbReference>
<evidence type="ECO:0000313" key="22">
    <source>
        <dbReference type="WBParaSite" id="MBELARI_LOCUS5749"/>
    </source>
</evidence>
<evidence type="ECO:0000256" key="10">
    <source>
        <dbReference type="ARBA" id="ARBA00022801"/>
    </source>
</evidence>
<dbReference type="InterPro" id="IPR029052">
    <property type="entry name" value="Metallo-depent_PP-like"/>
</dbReference>
<evidence type="ECO:0000256" key="4">
    <source>
        <dbReference type="ARBA" id="ARBA00009028"/>
    </source>
</evidence>
<keyword evidence="21" id="KW-1185">Reference proteome</keyword>
<evidence type="ECO:0000256" key="6">
    <source>
        <dbReference type="ARBA" id="ARBA00022722"/>
    </source>
</evidence>
<dbReference type="Pfam" id="PF04152">
    <property type="entry name" value="Mre11_DNA_bind"/>
    <property type="match status" value="1"/>
</dbReference>
<dbReference type="SMART" id="SM01347">
    <property type="entry name" value="Mre11_DNA_bind"/>
    <property type="match status" value="1"/>
</dbReference>
<dbReference type="FunFam" id="3.60.21.10:FF:000011">
    <property type="entry name" value="Double-strand break repair protein"/>
    <property type="match status" value="1"/>
</dbReference>
<dbReference type="GO" id="GO:0042138">
    <property type="term" value="P:meiotic DNA double-strand break formation"/>
    <property type="evidence" value="ECO:0007669"/>
    <property type="project" value="TreeGrafter"/>
</dbReference>
<dbReference type="InterPro" id="IPR007281">
    <property type="entry name" value="Mre11_DNA-bd"/>
</dbReference>
<keyword evidence="7" id="KW-0479">Metal-binding</keyword>
<reference evidence="22" key="1">
    <citation type="submission" date="2024-02" db="UniProtKB">
        <authorList>
            <consortium name="WormBaseParasite"/>
        </authorList>
    </citation>
    <scope>IDENTIFICATION</scope>
</reference>
<evidence type="ECO:0000256" key="7">
    <source>
        <dbReference type="ARBA" id="ARBA00022723"/>
    </source>
</evidence>
<feature type="region of interest" description="Disordered" evidence="19">
    <location>
        <begin position="1"/>
        <end position="26"/>
    </location>
</feature>
<keyword evidence="6 16" id="KW-0540">Nuclease</keyword>
<dbReference type="GO" id="GO:0007095">
    <property type="term" value="P:mitotic G2 DNA damage checkpoint signaling"/>
    <property type="evidence" value="ECO:0007669"/>
    <property type="project" value="TreeGrafter"/>
</dbReference>
<sequence length="624" mass="70798">MNRIPQDVFSSSDDEGPSSSIVQPDMQDFGQKFTNNQTASFLQEAKDNTMGDDESNNIRILIASDIHVGYGEKKKVIDQDASRTLEEVLQIANERKVDMILLGGDLFHESNPTRTCVNKVISLLRKYCMNDNEVFLQFISDPTINFCQSQFDRVNYEDENLNVGLPVFTIHGNHDDMTGKGLTALDPLHEAGLLNLFGKFTETDNYVVSPILLRKGTTSLALYGIGSQRDDRLTRAFQAGTIQFPRPREDTESWFNLLVLHQNRPKRSTLRTTGAYLPDSYLPSFFDFVLWGHEHECKKDLEYVAPSSNLAGDGFFILQPGSTVATSLTKDEALAKHVFLLTVRDRSFKSEPIQLETVRQMVVDELTLDKLPRGVKIPAGGLRPNDANKPFHDELIITNKIKMMIEKAIRERRPRQPQLPLLRLKVTYQDEWAQLLPLNARRVGMSFVDLVANPAEMLTIRRIKTLKEKKPEKEGAVLAASERLTSVENMVSEAYKGEPLEDRLTVLTDAFMAETLKLCTEGEDDSAQSTKHINTQLEESIAKQISTLTDTVNRQASQRLEQIKQHKTIRIDSNLIEREIRSTLQHIKAKNYEKDYVDNISDTNRENFSQEDDSMMETSDSSCD</sequence>
<evidence type="ECO:0000313" key="21">
    <source>
        <dbReference type="Proteomes" id="UP000887575"/>
    </source>
</evidence>
<evidence type="ECO:0000256" key="15">
    <source>
        <dbReference type="ARBA" id="ARBA00023254"/>
    </source>
</evidence>
<evidence type="ECO:0000256" key="13">
    <source>
        <dbReference type="ARBA" id="ARBA00023211"/>
    </source>
</evidence>
<keyword evidence="13 16" id="KW-0464">Manganese</keyword>
<evidence type="ECO:0000256" key="3">
    <source>
        <dbReference type="ARBA" id="ARBA00004286"/>
    </source>
</evidence>
<evidence type="ECO:0000256" key="18">
    <source>
        <dbReference type="RuleBase" id="RU003447"/>
    </source>
</evidence>
<dbReference type="Pfam" id="PF00149">
    <property type="entry name" value="Metallophos"/>
    <property type="match status" value="1"/>
</dbReference>
<dbReference type="InterPro" id="IPR004843">
    <property type="entry name" value="Calcineurin-like_PHP"/>
</dbReference>